<dbReference type="InterPro" id="IPR042104">
    <property type="entry name" value="PKS_dehydratase_sf"/>
</dbReference>
<evidence type="ECO:0000256" key="4">
    <source>
        <dbReference type="ARBA" id="ARBA00022679"/>
    </source>
</evidence>
<dbReference type="GO" id="GO:0006633">
    <property type="term" value="P:fatty acid biosynthetic process"/>
    <property type="evidence" value="ECO:0007669"/>
    <property type="project" value="UniProtKB-UniPathway"/>
</dbReference>
<keyword evidence="4" id="KW-0808">Transferase</keyword>
<comment type="pathway">
    <text evidence="1">Lipid metabolism; fatty acid biosynthesis.</text>
</comment>
<dbReference type="GO" id="GO:0004312">
    <property type="term" value="F:fatty acid synthase activity"/>
    <property type="evidence" value="ECO:0007669"/>
    <property type="project" value="TreeGrafter"/>
</dbReference>
<dbReference type="Proteomes" id="UP000235861">
    <property type="component" value="Unassembled WGS sequence"/>
</dbReference>
<dbReference type="InterPro" id="IPR049551">
    <property type="entry name" value="PKS_DH_C"/>
</dbReference>
<dbReference type="PANTHER" id="PTHR43775:SF37">
    <property type="entry name" value="SI:DKEY-61P9.11"/>
    <property type="match status" value="1"/>
</dbReference>
<dbReference type="InterPro" id="IPR032821">
    <property type="entry name" value="PKS_assoc"/>
</dbReference>
<dbReference type="RefSeq" id="WP_157798310.1">
    <property type="nucleotide sequence ID" value="NZ_PGGC01000184.1"/>
</dbReference>
<dbReference type="InterPro" id="IPR049900">
    <property type="entry name" value="PKS_mFAS_DH"/>
</dbReference>
<dbReference type="OrthoDB" id="9778690at2"/>
<evidence type="ECO:0000256" key="1">
    <source>
        <dbReference type="ARBA" id="ARBA00005194"/>
    </source>
</evidence>
<evidence type="ECO:0000256" key="6">
    <source>
        <dbReference type="PROSITE-ProRule" id="PRU01363"/>
    </source>
</evidence>
<protein>
    <submittedName>
        <fullName evidence="9">Type I polyketide synthase</fullName>
    </submittedName>
</protein>
<dbReference type="GO" id="GO:0004315">
    <property type="term" value="F:3-oxoacyl-[acyl-carrier-protein] synthase activity"/>
    <property type="evidence" value="ECO:0007669"/>
    <property type="project" value="InterPro"/>
</dbReference>
<evidence type="ECO:0000259" key="7">
    <source>
        <dbReference type="PROSITE" id="PS52004"/>
    </source>
</evidence>
<gene>
    <name evidence="9" type="ORF">CUC53_16705</name>
</gene>
<dbReference type="Gene3D" id="3.30.70.3290">
    <property type="match status" value="1"/>
</dbReference>
<dbReference type="EMBL" id="PGGC01000184">
    <property type="protein sequence ID" value="PJG57673.1"/>
    <property type="molecule type" value="Genomic_DNA"/>
</dbReference>
<dbReference type="FunFam" id="3.40.47.10:FF:000019">
    <property type="entry name" value="Polyketide synthase type I"/>
    <property type="match status" value="1"/>
</dbReference>
<dbReference type="Pfam" id="PF02801">
    <property type="entry name" value="Ketoacyl-synt_C"/>
    <property type="match status" value="1"/>
</dbReference>
<dbReference type="InterPro" id="IPR016035">
    <property type="entry name" value="Acyl_Trfase/lysoPLipase"/>
</dbReference>
<name>A0A2H9U0Y6_9GAMM</name>
<feature type="region of interest" description="C-terminal hotdog fold" evidence="6">
    <location>
        <begin position="1031"/>
        <end position="1112"/>
    </location>
</feature>
<reference evidence="9 10" key="1">
    <citation type="submission" date="2017-11" db="EMBL/GenBank/DDBJ databases">
        <title>Draft genome sequence of environmental isolate Aeromonas cavernicola sp. nov. MDC 2508.</title>
        <authorList>
            <person name="Colston S.M."/>
            <person name="Navarro A."/>
            <person name="Martinez-Murcia A.J."/>
            <person name="Graf J."/>
        </authorList>
    </citation>
    <scope>NUCLEOTIDE SEQUENCE [LARGE SCALE GENOMIC DNA]</scope>
    <source>
        <strain evidence="9 10">MDC 2508</strain>
    </source>
</reference>
<dbReference type="InterPro" id="IPR016036">
    <property type="entry name" value="Malonyl_transacylase_ACP-bd"/>
</dbReference>
<dbReference type="SMART" id="SM00825">
    <property type="entry name" value="PKS_KS"/>
    <property type="match status" value="1"/>
</dbReference>
<dbReference type="Gene3D" id="3.40.47.10">
    <property type="match status" value="1"/>
</dbReference>
<dbReference type="Pfam" id="PF14765">
    <property type="entry name" value="PS-DH"/>
    <property type="match status" value="1"/>
</dbReference>
<dbReference type="InterPro" id="IPR014030">
    <property type="entry name" value="Ketoacyl_synth_N"/>
</dbReference>
<dbReference type="CDD" id="cd00833">
    <property type="entry name" value="PKS"/>
    <property type="match status" value="1"/>
</dbReference>
<feature type="non-terminal residue" evidence="9">
    <location>
        <position position="1112"/>
    </location>
</feature>
<evidence type="ECO:0000256" key="3">
    <source>
        <dbReference type="ARBA" id="ARBA00022553"/>
    </source>
</evidence>
<comment type="function">
    <text evidence="5">Involved in production of the polyketide antibiotic thailandamide.</text>
</comment>
<dbReference type="PROSITE" id="PS52019">
    <property type="entry name" value="PKS_MFAS_DH"/>
    <property type="match status" value="1"/>
</dbReference>
<dbReference type="Pfam" id="PF16197">
    <property type="entry name" value="KAsynt_C_assoc"/>
    <property type="match status" value="1"/>
</dbReference>
<feature type="active site" description="Proton donor; for dehydratase activity" evidence="6">
    <location>
        <position position="1088"/>
    </location>
</feature>
<organism evidence="9 10">
    <name type="scientific">Aeromonas cavernicola</name>
    <dbReference type="NCBI Taxonomy" id="1006623"/>
    <lineage>
        <taxon>Bacteria</taxon>
        <taxon>Pseudomonadati</taxon>
        <taxon>Pseudomonadota</taxon>
        <taxon>Gammaproteobacteria</taxon>
        <taxon>Aeromonadales</taxon>
        <taxon>Aeromonadaceae</taxon>
        <taxon>Aeromonas</taxon>
    </lineage>
</organism>
<dbReference type="Gene3D" id="3.10.129.110">
    <property type="entry name" value="Polyketide synthase dehydratase"/>
    <property type="match status" value="1"/>
</dbReference>
<evidence type="ECO:0000256" key="5">
    <source>
        <dbReference type="ARBA" id="ARBA00054155"/>
    </source>
</evidence>
<dbReference type="Pfam" id="PF00109">
    <property type="entry name" value="ketoacyl-synt"/>
    <property type="match status" value="1"/>
</dbReference>
<feature type="active site" description="Proton acceptor; for dehydratase activity" evidence="6">
    <location>
        <position position="928"/>
    </location>
</feature>
<evidence type="ECO:0000313" key="10">
    <source>
        <dbReference type="Proteomes" id="UP000235861"/>
    </source>
</evidence>
<dbReference type="InterPro" id="IPR018201">
    <property type="entry name" value="Ketoacyl_synth_AS"/>
</dbReference>
<feature type="region of interest" description="N-terminal hotdog fold" evidence="6">
    <location>
        <begin position="890"/>
        <end position="1017"/>
    </location>
</feature>
<dbReference type="SMART" id="SM00827">
    <property type="entry name" value="PKS_AT"/>
    <property type="match status" value="1"/>
</dbReference>
<dbReference type="SUPFAM" id="SSF55048">
    <property type="entry name" value="Probable ACP-binding domain of malonyl-CoA ACP transacylase"/>
    <property type="match status" value="1"/>
</dbReference>
<proteinExistence type="predicted"/>
<dbReference type="AlphaFoldDB" id="A0A2H9U0Y6"/>
<feature type="domain" description="Ketosynthase family 3 (KS3)" evidence="7">
    <location>
        <begin position="1"/>
        <end position="428"/>
    </location>
</feature>
<dbReference type="PROSITE" id="PS52004">
    <property type="entry name" value="KS3_2"/>
    <property type="match status" value="1"/>
</dbReference>
<dbReference type="InterPro" id="IPR016039">
    <property type="entry name" value="Thiolase-like"/>
</dbReference>
<keyword evidence="2" id="KW-0596">Phosphopantetheine</keyword>
<keyword evidence="3" id="KW-0597">Phosphoprotein</keyword>
<dbReference type="InterPro" id="IPR049552">
    <property type="entry name" value="PKS_DH_N"/>
</dbReference>
<feature type="domain" description="PKS/mFAS DH" evidence="8">
    <location>
        <begin position="890"/>
        <end position="1112"/>
    </location>
</feature>
<dbReference type="InterPro" id="IPR020807">
    <property type="entry name" value="PKS_DH"/>
</dbReference>
<evidence type="ECO:0000259" key="8">
    <source>
        <dbReference type="PROSITE" id="PS52019"/>
    </source>
</evidence>
<dbReference type="InterPro" id="IPR050091">
    <property type="entry name" value="PKS_NRPS_Biosynth_Enz"/>
</dbReference>
<dbReference type="UniPathway" id="UPA00094"/>
<keyword evidence="10" id="KW-1185">Reference proteome</keyword>
<comment type="caution">
    <text evidence="9">The sequence shown here is derived from an EMBL/GenBank/DDBJ whole genome shotgun (WGS) entry which is preliminary data.</text>
</comment>
<dbReference type="InterPro" id="IPR020841">
    <property type="entry name" value="PKS_Beta-ketoAc_synthase_dom"/>
</dbReference>
<dbReference type="SMART" id="SM00826">
    <property type="entry name" value="PKS_DH"/>
    <property type="match status" value="1"/>
</dbReference>
<dbReference type="InterPro" id="IPR001227">
    <property type="entry name" value="Ac_transferase_dom_sf"/>
</dbReference>
<evidence type="ECO:0000313" key="9">
    <source>
        <dbReference type="EMBL" id="PJG57673.1"/>
    </source>
</evidence>
<dbReference type="SUPFAM" id="SSF53901">
    <property type="entry name" value="Thiolase-like"/>
    <property type="match status" value="1"/>
</dbReference>
<accession>A0A2H9U0Y6</accession>
<sequence length="1112" mass="119176">MVDVAIVGIGCRFAGGVNSPSELWQFLLNKGDGMVEVPAERWNLDRFYDPDPDVPGKMYVRRGGFLTDSLEAFDPEFFGISPREASIMDPQQRLLLEVAQEALDDAGHAGRVAGRPVGVYVGGFTADNMAARHAQSTRHAISMHTPTSSTYTMLSNRLSFAFDLRGPSMTIDTACSSSLVALHEAVSALQRAEIEMALVGGVNAMIRPETFISMCKGHFLAPDGRCKTFDKRADGYARGEGAGIVVLRPLAQAQADGDRIYAVIKATGANQDGRTPGITVPNPEAQAALIQEVTQRSGLDPAQIGYVEAHGTGTAVGDPLEMAAIGKELGAVAGRHSPLRVGSIKPSIGHTEAAAGVASVIKTALTLYHRTIVPQGWLDELNPAIPFSEYQVVVPLQVEPFPPQYELPAAAINGFGYGGTNAHAILVAPPAALTDVSAPRARTELARLFPICGRNEVGARSFAKAVLSQVASQPSLTEVDALVDQLWTRPAHQPTRFAVPYASTEDLLARLRELADGKGKSSQRILPAGRQVVFVLSGMGPQWWGMARELIERPGTFSRVAHQIDEQFTAISGWSILAELRQDEAHSKVHTTQIAQTGNFLVQVALAAELAELGIHPAAIVGHSVGEVSAAYLSGMLSLREALTVSYHRARLQAVQAGTGSMLAVGLAEQHVLTRLRQTRGIEIAAVNSPAGVTLAGDTHALLDLAEELTQEGIFNRMLKVEVPYHSHLMDPILAELRTVLRDLQPKSPTLALYSTVTGAKVTGNGHDGWGADYWLQNVRQSVRFADAIGALISDGFSAFLEVGPHPVLSGNVREILAARGETGRSVATLYRNQPDSESLRTLLAELYTVGALDDQLPPGGLLGAVRHQDLPRHLFQRITLWSEESSARRDRLGDAGTKVLPGHRTEARQPEWECDVSVGMLPWLPDHVVADAVLLPGAAYLDAALAAAVNVTGREQPILEDIEFIAPLMVGQHEAPILRCSVDEATGRFQMQSRNADETEWTLRAKGRIVNATCNPAIAEQIAVLKGELTTQVQGRDLYDQLARAGLRYGPSFQQIQQARVGEHAVLATLNGRIAGDRHQAHPAVVDCALQCMATLAAGSHADGPVVPAAV</sequence>
<dbReference type="Pfam" id="PF00698">
    <property type="entry name" value="Acyl_transf_1"/>
    <property type="match status" value="1"/>
</dbReference>
<evidence type="ECO:0000256" key="2">
    <source>
        <dbReference type="ARBA" id="ARBA00022450"/>
    </source>
</evidence>
<dbReference type="PROSITE" id="PS00606">
    <property type="entry name" value="KS3_1"/>
    <property type="match status" value="1"/>
</dbReference>
<dbReference type="InterPro" id="IPR014031">
    <property type="entry name" value="Ketoacyl_synth_C"/>
</dbReference>
<dbReference type="SUPFAM" id="SSF52151">
    <property type="entry name" value="FabD/lysophospholipase-like"/>
    <property type="match status" value="1"/>
</dbReference>
<dbReference type="InterPro" id="IPR014043">
    <property type="entry name" value="Acyl_transferase_dom"/>
</dbReference>
<dbReference type="Gene3D" id="3.40.366.10">
    <property type="entry name" value="Malonyl-Coenzyme A Acyl Carrier Protein, domain 2"/>
    <property type="match status" value="1"/>
</dbReference>
<dbReference type="Pfam" id="PF21089">
    <property type="entry name" value="PKS_DH_N"/>
    <property type="match status" value="1"/>
</dbReference>
<dbReference type="PANTHER" id="PTHR43775">
    <property type="entry name" value="FATTY ACID SYNTHASE"/>
    <property type="match status" value="1"/>
</dbReference>